<gene>
    <name evidence="1" type="ORF">CTRU02_215688</name>
</gene>
<proteinExistence type="predicted"/>
<dbReference type="EMBL" id="VUJX02000018">
    <property type="protein sequence ID" value="KAL0929332.1"/>
    <property type="molecule type" value="Genomic_DNA"/>
</dbReference>
<evidence type="ECO:0000313" key="2">
    <source>
        <dbReference type="Proteomes" id="UP000805649"/>
    </source>
</evidence>
<comment type="caution">
    <text evidence="1">The sequence shown here is derived from an EMBL/GenBank/DDBJ whole genome shotgun (WGS) entry which is preliminary data.</text>
</comment>
<organism evidence="1 2">
    <name type="scientific">Colletotrichum truncatum</name>
    <name type="common">Anthracnose fungus</name>
    <name type="synonym">Colletotrichum capsici</name>
    <dbReference type="NCBI Taxonomy" id="5467"/>
    <lineage>
        <taxon>Eukaryota</taxon>
        <taxon>Fungi</taxon>
        <taxon>Dikarya</taxon>
        <taxon>Ascomycota</taxon>
        <taxon>Pezizomycotina</taxon>
        <taxon>Sordariomycetes</taxon>
        <taxon>Hypocreomycetidae</taxon>
        <taxon>Glomerellales</taxon>
        <taxon>Glomerellaceae</taxon>
        <taxon>Colletotrichum</taxon>
        <taxon>Colletotrichum truncatum species complex</taxon>
    </lineage>
</organism>
<keyword evidence="2" id="KW-1185">Reference proteome</keyword>
<evidence type="ECO:0000313" key="1">
    <source>
        <dbReference type="EMBL" id="KAL0929332.1"/>
    </source>
</evidence>
<name>A0ACC3YBX1_COLTU</name>
<dbReference type="Proteomes" id="UP000805649">
    <property type="component" value="Unassembled WGS sequence"/>
</dbReference>
<accession>A0ACC3YBX1</accession>
<reference evidence="1 2" key="1">
    <citation type="journal article" date="2020" name="Phytopathology">
        <title>Genome Sequence Resources of Colletotrichum truncatum, C. plurivorum, C. musicola, and C. sojae: Four Species Pathogenic to Soybean (Glycine max).</title>
        <authorList>
            <person name="Rogerio F."/>
            <person name="Boufleur T.R."/>
            <person name="Ciampi-Guillardi M."/>
            <person name="Sukno S.A."/>
            <person name="Thon M.R."/>
            <person name="Massola Junior N.S."/>
            <person name="Baroncelli R."/>
        </authorList>
    </citation>
    <scope>NUCLEOTIDE SEQUENCE [LARGE SCALE GENOMIC DNA]</scope>
    <source>
        <strain evidence="1 2">CMES1059</strain>
    </source>
</reference>
<sequence>MKPVDIPAIQPCLCPSRHLKVHLDADTVVSPKDLPWATALHIALAHSHLETASLLVERGANWTSEPFGARGVTALMIICANDLIRFLDYLLEWAARPGVQQHWNPRNWDINGHGYSDYLAAVGNGPTRRLLERRLKALEKRLTEHY</sequence>
<protein>
    <submittedName>
        <fullName evidence="1">Uncharacterized protein</fullName>
    </submittedName>
</protein>